<dbReference type="Gene3D" id="3.30.70.100">
    <property type="match status" value="1"/>
</dbReference>
<reference evidence="2 3" key="1">
    <citation type="submission" date="2024-01" db="EMBL/GenBank/DDBJ databases">
        <title>Complete genome of Cladobotryum mycophilum ATHUM6906.</title>
        <authorList>
            <person name="Christinaki A.C."/>
            <person name="Myridakis A.I."/>
            <person name="Kouvelis V.N."/>
        </authorList>
    </citation>
    <scope>NUCLEOTIDE SEQUENCE [LARGE SCALE GENOMIC DNA]</scope>
    <source>
        <strain evidence="2 3">ATHUM6906</strain>
    </source>
</reference>
<dbReference type="SUPFAM" id="SSF54909">
    <property type="entry name" value="Dimeric alpha+beta barrel"/>
    <property type="match status" value="1"/>
</dbReference>
<feature type="domain" description="Stress-response A/B barrel" evidence="1">
    <location>
        <begin position="4"/>
        <end position="106"/>
    </location>
</feature>
<dbReference type="PROSITE" id="PS51502">
    <property type="entry name" value="S_R_A_B_BARREL"/>
    <property type="match status" value="1"/>
</dbReference>
<name>A0ABR0S5V3_9HYPO</name>
<proteinExistence type="predicted"/>
<dbReference type="Pfam" id="PF07876">
    <property type="entry name" value="Dabb"/>
    <property type="match status" value="1"/>
</dbReference>
<accession>A0ABR0S5V3</accession>
<evidence type="ECO:0000259" key="1">
    <source>
        <dbReference type="PROSITE" id="PS51502"/>
    </source>
</evidence>
<protein>
    <recommendedName>
        <fullName evidence="1">Stress-response A/B barrel domain-containing protein</fullName>
    </recommendedName>
</protein>
<comment type="caution">
    <text evidence="2">The sequence shown here is derived from an EMBL/GenBank/DDBJ whole genome shotgun (WGS) entry which is preliminary data.</text>
</comment>
<dbReference type="InterPro" id="IPR013097">
    <property type="entry name" value="Dabb"/>
</dbReference>
<gene>
    <name evidence="2" type="ORF">PT974_11671</name>
</gene>
<sequence length="114" mass="12723">MGSVHQVALLGFKPDASKEDLAEFRDGLLAMKERCIWQDTKKQYITSMLCGIDHSVEKLQGGATHVVVIEFESQEARDYYMKDDPDHLALAAVGDKVLAHLQVLTFVPGVFPDF</sequence>
<evidence type="ECO:0000313" key="3">
    <source>
        <dbReference type="Proteomes" id="UP001338125"/>
    </source>
</evidence>
<organism evidence="2 3">
    <name type="scientific">Cladobotryum mycophilum</name>
    <dbReference type="NCBI Taxonomy" id="491253"/>
    <lineage>
        <taxon>Eukaryota</taxon>
        <taxon>Fungi</taxon>
        <taxon>Dikarya</taxon>
        <taxon>Ascomycota</taxon>
        <taxon>Pezizomycotina</taxon>
        <taxon>Sordariomycetes</taxon>
        <taxon>Hypocreomycetidae</taxon>
        <taxon>Hypocreales</taxon>
        <taxon>Hypocreaceae</taxon>
        <taxon>Cladobotryum</taxon>
    </lineage>
</organism>
<keyword evidence="3" id="KW-1185">Reference proteome</keyword>
<evidence type="ECO:0000313" key="2">
    <source>
        <dbReference type="EMBL" id="KAK5987539.1"/>
    </source>
</evidence>
<dbReference type="Proteomes" id="UP001338125">
    <property type="component" value="Unassembled WGS sequence"/>
</dbReference>
<dbReference type="InterPro" id="IPR011008">
    <property type="entry name" value="Dimeric_a/b-barrel"/>
</dbReference>
<dbReference type="SMART" id="SM00886">
    <property type="entry name" value="Dabb"/>
    <property type="match status" value="1"/>
</dbReference>
<dbReference type="EMBL" id="JAVFKD010000016">
    <property type="protein sequence ID" value="KAK5987539.1"/>
    <property type="molecule type" value="Genomic_DNA"/>
</dbReference>